<dbReference type="Proteomes" id="UP001241377">
    <property type="component" value="Unassembled WGS sequence"/>
</dbReference>
<reference evidence="1" key="1">
    <citation type="submission" date="2023-04" db="EMBL/GenBank/DDBJ databases">
        <title>Draft Genome sequencing of Naganishia species isolated from polar environments using Oxford Nanopore Technology.</title>
        <authorList>
            <person name="Leo P."/>
            <person name="Venkateswaran K."/>
        </authorList>
    </citation>
    <scope>NUCLEOTIDE SEQUENCE</scope>
    <source>
        <strain evidence="1">MNA-CCFEE 5261</strain>
    </source>
</reference>
<comment type="caution">
    <text evidence="1">The sequence shown here is derived from an EMBL/GenBank/DDBJ whole genome shotgun (WGS) entry which is preliminary data.</text>
</comment>
<evidence type="ECO:0000313" key="2">
    <source>
        <dbReference type="Proteomes" id="UP001241377"/>
    </source>
</evidence>
<protein>
    <submittedName>
        <fullName evidence="1">Uncharacterized protein</fullName>
    </submittedName>
</protein>
<sequence length="145" mass="15770">MTSFAFDMGQDDNKGDETVFAIGHADDYASPDVHRVTAMIAGTLMLADFHEHGKQFCVHGYHDVPPPPVPVSADTDPLEGISDDAPPVEVRCRRHEATMQADLARREVDWREMLQRMEAAAGGSSVHAPGLRAGAVASRKKSTMQ</sequence>
<proteinExistence type="predicted"/>
<organism evidence="1 2">
    <name type="scientific">Naganishia cerealis</name>
    <dbReference type="NCBI Taxonomy" id="610337"/>
    <lineage>
        <taxon>Eukaryota</taxon>
        <taxon>Fungi</taxon>
        <taxon>Dikarya</taxon>
        <taxon>Basidiomycota</taxon>
        <taxon>Agaricomycotina</taxon>
        <taxon>Tremellomycetes</taxon>
        <taxon>Filobasidiales</taxon>
        <taxon>Filobasidiaceae</taxon>
        <taxon>Naganishia</taxon>
    </lineage>
</organism>
<evidence type="ECO:0000313" key="1">
    <source>
        <dbReference type="EMBL" id="KAJ9105047.1"/>
    </source>
</evidence>
<gene>
    <name evidence="1" type="ORF">QFC19_003679</name>
</gene>
<keyword evidence="2" id="KW-1185">Reference proteome</keyword>
<accession>A0ACC2W324</accession>
<name>A0ACC2W324_9TREE</name>
<dbReference type="EMBL" id="JASBWR010000036">
    <property type="protein sequence ID" value="KAJ9105047.1"/>
    <property type="molecule type" value="Genomic_DNA"/>
</dbReference>